<gene>
    <name evidence="1" type="ORF">At1D1609_18050</name>
</gene>
<evidence type="ECO:0000313" key="1">
    <source>
        <dbReference type="EMBL" id="AVH41859.1"/>
    </source>
</evidence>
<dbReference type="EMBL" id="CP026924">
    <property type="protein sequence ID" value="AVH41859.1"/>
    <property type="molecule type" value="Genomic_DNA"/>
</dbReference>
<organism evidence="1 2">
    <name type="scientific">Agrobacterium tumefaciens</name>
    <dbReference type="NCBI Taxonomy" id="358"/>
    <lineage>
        <taxon>Bacteria</taxon>
        <taxon>Pseudomonadati</taxon>
        <taxon>Pseudomonadota</taxon>
        <taxon>Alphaproteobacteria</taxon>
        <taxon>Hyphomicrobiales</taxon>
        <taxon>Rhizobiaceae</taxon>
        <taxon>Rhizobium/Agrobacterium group</taxon>
        <taxon>Agrobacterium</taxon>
        <taxon>Agrobacterium tumefaciens complex</taxon>
    </lineage>
</organism>
<evidence type="ECO:0000313" key="2">
    <source>
        <dbReference type="Proteomes" id="UP000237717"/>
    </source>
</evidence>
<protein>
    <submittedName>
        <fullName evidence="1">Uncharacterized protein</fullName>
    </submittedName>
</protein>
<name>A0A2L2LC09_AGRTU</name>
<dbReference type="AlphaFoldDB" id="A0A2L2LC09"/>
<dbReference type="Proteomes" id="UP000237717">
    <property type="component" value="Chromosome I"/>
</dbReference>
<proteinExistence type="predicted"/>
<accession>A0A2L2LC09</accession>
<reference evidence="1 2" key="1">
    <citation type="submission" date="2018-02" db="EMBL/GenBank/DDBJ databases">
        <title>Complete genome sequence of Agrobacterium tumefaciens 1D1609.</title>
        <authorList>
            <person name="Cho S.-T."/>
            <person name="Haryono M."/>
            <person name="Chang H.-H."/>
            <person name="Santos M.N."/>
            <person name="Lai E.-M."/>
            <person name="Kuo C.-H."/>
        </authorList>
    </citation>
    <scope>NUCLEOTIDE SEQUENCE [LARGE SCALE GENOMIC DNA]</scope>
    <source>
        <strain evidence="1 2">1D1609</strain>
    </source>
</reference>
<dbReference type="RefSeq" id="WP_104679468.1">
    <property type="nucleotide sequence ID" value="NZ_CP026924.1"/>
</dbReference>
<sequence length="145" mass="16092">MMDLSKTPRCAAYLKAMRGKPDEAGMNEYWLALCVAESFSEKALKKFGGINFHVMKGPALLMRMEEFLEYHSKDRAKPSKKMKMTASPLDAITAAVSNEEIEAAKTPKGAWKAAQLAKWGVSWPPPNGWRKKLVSNYEHSIAGSA</sequence>